<dbReference type="InterPro" id="IPR013766">
    <property type="entry name" value="Thioredoxin_domain"/>
</dbReference>
<dbReference type="SUPFAM" id="SSF52833">
    <property type="entry name" value="Thioredoxin-like"/>
    <property type="match status" value="1"/>
</dbReference>
<evidence type="ECO:0000259" key="5">
    <source>
        <dbReference type="PROSITE" id="PS51352"/>
    </source>
</evidence>
<organism evidence="6 7">
    <name type="scientific">Chitinophaga cymbidii</name>
    <dbReference type="NCBI Taxonomy" id="1096750"/>
    <lineage>
        <taxon>Bacteria</taxon>
        <taxon>Pseudomonadati</taxon>
        <taxon>Bacteroidota</taxon>
        <taxon>Chitinophagia</taxon>
        <taxon>Chitinophagales</taxon>
        <taxon>Chitinophagaceae</taxon>
        <taxon>Chitinophaga</taxon>
    </lineage>
</organism>
<keyword evidence="4" id="KW-0676">Redox-active center</keyword>
<comment type="caution">
    <text evidence="6">The sequence shown here is derived from an EMBL/GenBank/DDBJ whole genome shotgun (WGS) entry which is preliminary data.</text>
</comment>
<sequence length="478" mass="54250">MTGKVNARIAGEVELNISRDVWYQSANSVYSKIAPDGTFSFSVPGDDPVFVTLHYNKKEQQLLLSPGRPLHVTFAGNDLPGTIQYTGKAAVENGMIHAFFPPRPFFMKEFSAKNEYGKMSEDSLLHILLPAILKEADSLRQLVKKSAIPADIRASLATQIKYYYALNMDEFSSVLSSYTKNPAVQRWQDTLMHITGIPSMQEMDRSPYAGYFLYACAKYEMRRLGLIYRKDKARGQQLLVEATGLPFDSLMHLAKTYGDEIIAVLLAEKSMPAPQFERLLSNRLIYYCNDQELPMARKLMAGIDEHFAAGKEAENGHKGIAALEAMLEKGKQNTGIAFRKDYREISTVNELLAPYQGKIVYLDIWGTWCGWCKVEMGYVPDLKTRMSGKDVVFLYLSNDDEEADRKWREYVQLNGITGEHVRMSNERIEKIWKELLPGEEARKYPTYFIFDRNGRVAVKEAKRPSDGEALYAQLSGLL</sequence>
<dbReference type="InterPro" id="IPR036249">
    <property type="entry name" value="Thioredoxin-like_sf"/>
</dbReference>
<dbReference type="Pfam" id="PF13905">
    <property type="entry name" value="Thioredoxin_8"/>
    <property type="match status" value="1"/>
</dbReference>
<proteinExistence type="predicted"/>
<evidence type="ECO:0000256" key="1">
    <source>
        <dbReference type="ARBA" id="ARBA00004196"/>
    </source>
</evidence>
<dbReference type="Proteomes" id="UP000321436">
    <property type="component" value="Unassembled WGS sequence"/>
</dbReference>
<dbReference type="InterPro" id="IPR012336">
    <property type="entry name" value="Thioredoxin-like_fold"/>
</dbReference>
<evidence type="ECO:0000313" key="7">
    <source>
        <dbReference type="Proteomes" id="UP000321436"/>
    </source>
</evidence>
<evidence type="ECO:0000313" key="6">
    <source>
        <dbReference type="EMBL" id="GEP98280.1"/>
    </source>
</evidence>
<dbReference type="PANTHER" id="PTHR42852:SF6">
    <property type="entry name" value="THIOL:DISULFIDE INTERCHANGE PROTEIN DSBE"/>
    <property type="match status" value="1"/>
</dbReference>
<keyword evidence="7" id="KW-1185">Reference proteome</keyword>
<dbReference type="GO" id="GO:0017004">
    <property type="term" value="P:cytochrome complex assembly"/>
    <property type="evidence" value="ECO:0007669"/>
    <property type="project" value="UniProtKB-KW"/>
</dbReference>
<gene>
    <name evidence="6" type="ORF">CCY01nite_45400</name>
</gene>
<accession>A0A512RRG7</accession>
<dbReference type="Gene3D" id="3.40.30.10">
    <property type="entry name" value="Glutaredoxin"/>
    <property type="match status" value="1"/>
</dbReference>
<protein>
    <recommendedName>
        <fullName evidence="5">Thioredoxin domain-containing protein</fullName>
    </recommendedName>
</protein>
<keyword evidence="2" id="KW-0201">Cytochrome c-type biogenesis</keyword>
<reference evidence="6 7" key="1">
    <citation type="submission" date="2019-07" db="EMBL/GenBank/DDBJ databases">
        <title>Whole genome shotgun sequence of Chitinophaga cymbidii NBRC 109752.</title>
        <authorList>
            <person name="Hosoyama A."/>
            <person name="Uohara A."/>
            <person name="Ohji S."/>
            <person name="Ichikawa N."/>
        </authorList>
    </citation>
    <scope>NUCLEOTIDE SEQUENCE [LARGE SCALE GENOMIC DNA]</scope>
    <source>
        <strain evidence="6 7">NBRC 109752</strain>
    </source>
</reference>
<keyword evidence="3" id="KW-1015">Disulfide bond</keyword>
<name>A0A512RRG7_9BACT</name>
<evidence type="ECO:0000256" key="3">
    <source>
        <dbReference type="ARBA" id="ARBA00023157"/>
    </source>
</evidence>
<evidence type="ECO:0000256" key="2">
    <source>
        <dbReference type="ARBA" id="ARBA00022748"/>
    </source>
</evidence>
<evidence type="ECO:0000256" key="4">
    <source>
        <dbReference type="ARBA" id="ARBA00023284"/>
    </source>
</evidence>
<comment type="subcellular location">
    <subcellularLocation>
        <location evidence="1">Cell envelope</location>
    </subcellularLocation>
</comment>
<dbReference type="CDD" id="cd02966">
    <property type="entry name" value="TlpA_like_family"/>
    <property type="match status" value="1"/>
</dbReference>
<dbReference type="InterPro" id="IPR050553">
    <property type="entry name" value="Thioredoxin_ResA/DsbE_sf"/>
</dbReference>
<dbReference type="PROSITE" id="PS51352">
    <property type="entry name" value="THIOREDOXIN_2"/>
    <property type="match status" value="1"/>
</dbReference>
<dbReference type="AlphaFoldDB" id="A0A512RRG7"/>
<dbReference type="PANTHER" id="PTHR42852">
    <property type="entry name" value="THIOL:DISULFIDE INTERCHANGE PROTEIN DSBE"/>
    <property type="match status" value="1"/>
</dbReference>
<dbReference type="GO" id="GO:0030313">
    <property type="term" value="C:cell envelope"/>
    <property type="evidence" value="ECO:0007669"/>
    <property type="project" value="UniProtKB-SubCell"/>
</dbReference>
<dbReference type="EMBL" id="BKAU01000006">
    <property type="protein sequence ID" value="GEP98280.1"/>
    <property type="molecule type" value="Genomic_DNA"/>
</dbReference>
<feature type="domain" description="Thioredoxin" evidence="5">
    <location>
        <begin position="313"/>
        <end position="478"/>
    </location>
</feature>